<dbReference type="InterPro" id="IPR052043">
    <property type="entry name" value="PolySaccharide_Degr_Enz"/>
</dbReference>
<dbReference type="EMBL" id="CP003557">
    <property type="protein sequence ID" value="AFN75579.1"/>
    <property type="molecule type" value="Genomic_DNA"/>
</dbReference>
<dbReference type="PANTHER" id="PTHR33886:SF8">
    <property type="entry name" value="UNSATURATED RHAMNOGALACTURONAN HYDROLASE (EUROFUNG)"/>
    <property type="match status" value="1"/>
</dbReference>
<evidence type="ECO:0000313" key="3">
    <source>
        <dbReference type="Proteomes" id="UP000009011"/>
    </source>
</evidence>
<dbReference type="PATRIC" id="fig|1191523.3.peg.2480"/>
<dbReference type="GO" id="GO:0005975">
    <property type="term" value="P:carbohydrate metabolic process"/>
    <property type="evidence" value="ECO:0007669"/>
    <property type="project" value="InterPro"/>
</dbReference>
<accession>I6ZU93</accession>
<reference evidence="2 3" key="1">
    <citation type="journal article" date="2013" name="PLoS ONE">
        <title>Genomic analysis of Melioribacter roseus, facultatively anaerobic organotrophic bacterium representing a novel deep lineage within Bacteriodetes/Chlorobi group.</title>
        <authorList>
            <person name="Kadnikov V.V."/>
            <person name="Mardanov A.V."/>
            <person name="Podosokorskaya O.A."/>
            <person name="Gavrilov S.N."/>
            <person name="Kublanov I.V."/>
            <person name="Beletsky A.V."/>
            <person name="Bonch-Osmolovskaya E.A."/>
            <person name="Ravin N.V."/>
        </authorList>
    </citation>
    <scope>NUCLEOTIDE SEQUENCE [LARGE SCALE GENOMIC DNA]</scope>
    <source>
        <strain evidence="3">JCM 17771 / P3M-2</strain>
    </source>
</reference>
<dbReference type="KEGG" id="mro:MROS_2349"/>
<proteinExistence type="predicted"/>
<dbReference type="InterPro" id="IPR008928">
    <property type="entry name" value="6-hairpin_glycosidase_sf"/>
</dbReference>
<keyword evidence="3" id="KW-1185">Reference proteome</keyword>
<dbReference type="InterPro" id="IPR012341">
    <property type="entry name" value="6hp_glycosidase-like_sf"/>
</dbReference>
<dbReference type="InterPro" id="IPR010905">
    <property type="entry name" value="Glyco_hydro_88"/>
</dbReference>
<dbReference type="RefSeq" id="WP_014857009.1">
    <property type="nucleotide sequence ID" value="NC_018178.1"/>
</dbReference>
<dbReference type="PANTHER" id="PTHR33886">
    <property type="entry name" value="UNSATURATED RHAMNOGALACTURONAN HYDROLASE (EUROFUNG)"/>
    <property type="match status" value="1"/>
</dbReference>
<protein>
    <submittedName>
        <fullName evidence="2">Glycosyl hydrolase family 88</fullName>
    </submittedName>
</protein>
<dbReference type="HOGENOM" id="CLU_446015_0_0_10"/>
<dbReference type="Gene3D" id="1.50.10.10">
    <property type="match status" value="1"/>
</dbReference>
<dbReference type="GO" id="GO:0016787">
    <property type="term" value="F:hydrolase activity"/>
    <property type="evidence" value="ECO:0007669"/>
    <property type="project" value="UniProtKB-KW"/>
</dbReference>
<name>I6ZU93_MELRP</name>
<sequence>MFQKAINVFIAVLLFSGLSNCQSEQKFTHDLWSVKFAESFLARHPGAVTYDQYMTKDDWNYEQGLMLESLRKMYYYTGEKKYYRFIKDNLDQYINEDGSIRTYKLSDYNIDNIKPAGAVLFVYQITGEEKYKIALDTLYKQLINMPRTESGGFWHKKIYPYQMWLDGLYMGQPFYAEYSKVFNLPENFDDITHQVKLVYEKTLDKETGLLYHAWDESRQQKWADPETGKSPHFWGRAIGWYMMALVDVLDFLPQTHPDRQAIIDILNQQTEALLKVRDDSANVWYQVLNMHGREGNYLEASASCMFVYAIAKGVNNGYLPEKYLAEAQKSFEGILKQFVKLEDDGYYNLYGTCRGAGLGGKPYRDGSYEYYISEPTRINDFKGYGPLIMAAMELEKADALRRNQTKVALDNYFNNEYRKNKATGQLEPFHYIWEDTTDSGYYELGKLFTKYGAKISELKEAPTAGNLADSDVYIIVDPDTEKETEKPNYIGSKDVKNINEWVRNGGILLILANDKGNCEFEHLNKLANNFGFTFNEVSLNRVDGKKYDMGAFVNLPFNPVFAGVDKIYMKEISTINNPEPVETLLKKEGQAVMIFKKVGKGYLFAVGDPWIYNEYIDNRRLPEDFQNYRAAENWVKWILQLDYVSEN</sequence>
<dbReference type="Proteomes" id="UP000009011">
    <property type="component" value="Chromosome"/>
</dbReference>
<dbReference type="Pfam" id="PF07470">
    <property type="entry name" value="Glyco_hydro_88"/>
    <property type="match status" value="1"/>
</dbReference>
<organism evidence="2 3">
    <name type="scientific">Melioribacter roseus (strain DSM 23840 / JCM 17771 / VKM B-2668 / P3M-2)</name>
    <dbReference type="NCBI Taxonomy" id="1191523"/>
    <lineage>
        <taxon>Bacteria</taxon>
        <taxon>Pseudomonadati</taxon>
        <taxon>Ignavibacteriota</taxon>
        <taxon>Ignavibacteria</taxon>
        <taxon>Ignavibacteriales</taxon>
        <taxon>Melioribacteraceae</taxon>
        <taxon>Melioribacter</taxon>
    </lineage>
</organism>
<dbReference type="SUPFAM" id="SSF48208">
    <property type="entry name" value="Six-hairpin glycosidases"/>
    <property type="match status" value="1"/>
</dbReference>
<gene>
    <name evidence="2" type="ordered locus">MROS_2349</name>
</gene>
<evidence type="ECO:0000256" key="1">
    <source>
        <dbReference type="ARBA" id="ARBA00022801"/>
    </source>
</evidence>
<dbReference type="eggNOG" id="COG4225">
    <property type="taxonomic scope" value="Bacteria"/>
</dbReference>
<evidence type="ECO:0000313" key="2">
    <source>
        <dbReference type="EMBL" id="AFN75579.1"/>
    </source>
</evidence>
<keyword evidence="1 2" id="KW-0378">Hydrolase</keyword>
<dbReference type="SUPFAM" id="SSF52317">
    <property type="entry name" value="Class I glutamine amidotransferase-like"/>
    <property type="match status" value="1"/>
</dbReference>
<dbReference type="InterPro" id="IPR029062">
    <property type="entry name" value="Class_I_gatase-like"/>
</dbReference>
<dbReference type="AlphaFoldDB" id="I6ZU93"/>
<dbReference type="OrthoDB" id="6381507at2"/>
<dbReference type="STRING" id="1191523.MROS_2349"/>